<dbReference type="STRING" id="1817864.A2Z21_09505"/>
<dbReference type="PANTHER" id="PTHR45138">
    <property type="entry name" value="REGULATORY COMPONENTS OF SENSORY TRANSDUCTION SYSTEM"/>
    <property type="match status" value="1"/>
</dbReference>
<dbReference type="Pfam" id="PF01590">
    <property type="entry name" value="GAF"/>
    <property type="match status" value="1"/>
</dbReference>
<organism evidence="3 4">
    <name type="scientific">Fraserbacteria sp. (strain RBG_16_55_9)</name>
    <dbReference type="NCBI Taxonomy" id="1817864"/>
    <lineage>
        <taxon>Bacteria</taxon>
        <taxon>Candidatus Fraseribacteriota</taxon>
    </lineage>
</organism>
<dbReference type="SUPFAM" id="SSF55073">
    <property type="entry name" value="Nucleotide cyclase"/>
    <property type="match status" value="1"/>
</dbReference>
<dbReference type="SUPFAM" id="SSF55781">
    <property type="entry name" value="GAF domain-like"/>
    <property type="match status" value="3"/>
</dbReference>
<dbReference type="InterPro" id="IPR029016">
    <property type="entry name" value="GAF-like_dom_sf"/>
</dbReference>
<dbReference type="GO" id="GO:1902201">
    <property type="term" value="P:negative regulation of bacterial-type flagellum-dependent cell motility"/>
    <property type="evidence" value="ECO:0007669"/>
    <property type="project" value="TreeGrafter"/>
</dbReference>
<dbReference type="GO" id="GO:0043709">
    <property type="term" value="P:cell adhesion involved in single-species biofilm formation"/>
    <property type="evidence" value="ECO:0007669"/>
    <property type="project" value="TreeGrafter"/>
</dbReference>
<dbReference type="SMART" id="SM00267">
    <property type="entry name" value="GGDEF"/>
    <property type="match status" value="1"/>
</dbReference>
<proteinExistence type="predicted"/>
<dbReference type="GO" id="GO:0005886">
    <property type="term" value="C:plasma membrane"/>
    <property type="evidence" value="ECO:0007669"/>
    <property type="project" value="TreeGrafter"/>
</dbReference>
<dbReference type="FunFam" id="3.30.70.270:FF:000001">
    <property type="entry name" value="Diguanylate cyclase domain protein"/>
    <property type="match status" value="1"/>
</dbReference>
<dbReference type="AlphaFoldDB" id="A0A1F5UPQ4"/>
<accession>A0A1F5UPQ4</accession>
<sequence>MSTPVTNEKNHHLRQKLLDIGQEILQQRDVSTILKQVAQAIREHSPFQLVAIILFKRAVDPKSGKQERIAQMLTSGLSKEEETKLQQVAASGEFIPSQRIIQKGTALGGGYYITPEMIPEIIPKGIKGKVSQPGAWGAYDNLYFLLRQGQKVIGRLSLGDPVHGQVPTAEELAPMELFVNLATLALEKVKHTQELSSFQQRLQGIYRLSERLAQMEDLDELTTQAVEIIREHFAYDHVTLFLKEGETLVRRGFHTNLPVEEIRLERFERLAPGQGVCGWVAQHRQPALVGNVRKDSRYLSGHPAIYSELAVPIKEKDEFLGVLNIESVEEDAFTHDDLELLEALARQLAVGMSNIRQRQRLQEIVKEQEWSNRFLQNINATEGFEEVLTMIIQHGIDLLSPKADAGNFLVWNGSKKVFEFRATVNREDLGPLKKKITLKQEDLVELTALAHEPVIFTRTFQLTHPELSAIWKRFGQLPPASTIAVPIREEEQVIAVLSINNLDQEGIFTQDDVRKLQVLAPEIELALSRARDHERFRELALHDSLTGTYNRHYFTDFILKEQERARRSSYPISLVMVDMDHFYEVNDRFGHTEGDRVLHEVAQRLMNNVRTSDIVVRYGGDEFLIIMPQTARAKAEEVMQRLRQRLEKWDPKLSGMRISISFGVSSWMPKGRPSLELVLEKADEFMYHRRRASSRARRARKQAITATPRSRSKAKSSKKR</sequence>
<dbReference type="InterPro" id="IPR029787">
    <property type="entry name" value="Nucleotide_cyclase"/>
</dbReference>
<dbReference type="Gene3D" id="3.30.450.40">
    <property type="match status" value="3"/>
</dbReference>
<dbReference type="EMBL" id="MFGX01000115">
    <property type="protein sequence ID" value="OGF53133.1"/>
    <property type="molecule type" value="Genomic_DNA"/>
</dbReference>
<dbReference type="Pfam" id="PF13185">
    <property type="entry name" value="GAF_2"/>
    <property type="match status" value="1"/>
</dbReference>
<name>A0A1F5UPQ4_FRAXR</name>
<dbReference type="PANTHER" id="PTHR45138:SF6">
    <property type="entry name" value="DIGUANYLATE CYCLASE DGCN"/>
    <property type="match status" value="1"/>
</dbReference>
<dbReference type="GO" id="GO:0052621">
    <property type="term" value="F:diguanylate cyclase activity"/>
    <property type="evidence" value="ECO:0007669"/>
    <property type="project" value="TreeGrafter"/>
</dbReference>
<dbReference type="Pfam" id="PF00990">
    <property type="entry name" value="GGDEF"/>
    <property type="match status" value="1"/>
</dbReference>
<feature type="compositionally biased region" description="Basic residues" evidence="1">
    <location>
        <begin position="710"/>
        <end position="720"/>
    </location>
</feature>
<evidence type="ECO:0000259" key="2">
    <source>
        <dbReference type="PROSITE" id="PS50887"/>
    </source>
</evidence>
<feature type="compositionally biased region" description="Basic residues" evidence="1">
    <location>
        <begin position="690"/>
        <end position="701"/>
    </location>
</feature>
<dbReference type="InterPro" id="IPR043128">
    <property type="entry name" value="Rev_trsase/Diguanyl_cyclase"/>
</dbReference>
<comment type="caution">
    <text evidence="3">The sequence shown here is derived from an EMBL/GenBank/DDBJ whole genome shotgun (WGS) entry which is preliminary data.</text>
</comment>
<dbReference type="InterPro" id="IPR000160">
    <property type="entry name" value="GGDEF_dom"/>
</dbReference>
<feature type="domain" description="GGDEF" evidence="2">
    <location>
        <begin position="570"/>
        <end position="703"/>
    </location>
</feature>
<dbReference type="InterPro" id="IPR003018">
    <property type="entry name" value="GAF"/>
</dbReference>
<dbReference type="InterPro" id="IPR050469">
    <property type="entry name" value="Diguanylate_Cyclase"/>
</dbReference>
<dbReference type="Gene3D" id="3.30.70.270">
    <property type="match status" value="1"/>
</dbReference>
<evidence type="ECO:0000313" key="3">
    <source>
        <dbReference type="EMBL" id="OGF53133.1"/>
    </source>
</evidence>
<dbReference type="NCBIfam" id="TIGR00254">
    <property type="entry name" value="GGDEF"/>
    <property type="match status" value="1"/>
</dbReference>
<dbReference type="PROSITE" id="PS50887">
    <property type="entry name" value="GGDEF"/>
    <property type="match status" value="1"/>
</dbReference>
<evidence type="ECO:0000313" key="4">
    <source>
        <dbReference type="Proteomes" id="UP000179157"/>
    </source>
</evidence>
<reference evidence="3 4" key="1">
    <citation type="journal article" date="2016" name="Nat. Commun.">
        <title>Thousands of microbial genomes shed light on interconnected biogeochemical processes in an aquifer system.</title>
        <authorList>
            <person name="Anantharaman K."/>
            <person name="Brown C.T."/>
            <person name="Hug L.A."/>
            <person name="Sharon I."/>
            <person name="Castelle C.J."/>
            <person name="Probst A.J."/>
            <person name="Thomas B.C."/>
            <person name="Singh A."/>
            <person name="Wilkins M.J."/>
            <person name="Karaoz U."/>
            <person name="Brodie E.L."/>
            <person name="Williams K.H."/>
            <person name="Hubbard S.S."/>
            <person name="Banfield J.F."/>
        </authorList>
    </citation>
    <scope>NUCLEOTIDE SEQUENCE [LARGE SCALE GENOMIC DNA]</scope>
    <source>
        <strain evidence="4">RBG_16_55_9</strain>
    </source>
</reference>
<dbReference type="SMART" id="SM00065">
    <property type="entry name" value="GAF"/>
    <property type="match status" value="2"/>
</dbReference>
<gene>
    <name evidence="3" type="ORF">A2Z21_09505</name>
</gene>
<dbReference type="CDD" id="cd01949">
    <property type="entry name" value="GGDEF"/>
    <property type="match status" value="1"/>
</dbReference>
<dbReference type="Proteomes" id="UP000179157">
    <property type="component" value="Unassembled WGS sequence"/>
</dbReference>
<feature type="region of interest" description="Disordered" evidence="1">
    <location>
        <begin position="690"/>
        <end position="720"/>
    </location>
</feature>
<protein>
    <recommendedName>
        <fullName evidence="2">GGDEF domain-containing protein</fullName>
    </recommendedName>
</protein>
<evidence type="ECO:0000256" key="1">
    <source>
        <dbReference type="SAM" id="MobiDB-lite"/>
    </source>
</evidence>